<accession>A0A5E8CHU9</accession>
<dbReference type="InterPro" id="IPR058580">
    <property type="entry name" value="DUF2828"/>
</dbReference>
<reference evidence="3" key="1">
    <citation type="submission" date="2019-09" db="EMBL/GenBank/DDBJ databases">
        <authorList>
            <person name="Needham M D."/>
        </authorList>
    </citation>
    <scope>NUCLEOTIDE SEQUENCE</scope>
</reference>
<protein>
    <recommendedName>
        <fullName evidence="4">TROVE domain</fullName>
    </recommendedName>
</protein>
<dbReference type="InterPro" id="IPR011205">
    <property type="entry name" value="UCP015417_vWA"/>
</dbReference>
<evidence type="ECO:0000259" key="2">
    <source>
        <dbReference type="Pfam" id="PF25043"/>
    </source>
</evidence>
<feature type="domain" description="DUF7788" evidence="2">
    <location>
        <begin position="462"/>
        <end position="651"/>
    </location>
</feature>
<proteinExistence type="predicted"/>
<gene>
    <name evidence="3" type="ORF">CPAV1605_668</name>
</gene>
<evidence type="ECO:0000259" key="1">
    <source>
        <dbReference type="Pfam" id="PF11443"/>
    </source>
</evidence>
<name>A0A5E8CHU9_9ZZZZ</name>
<dbReference type="PANTHER" id="PTHR31373">
    <property type="entry name" value="OS06G0652100 PROTEIN"/>
    <property type="match status" value="1"/>
</dbReference>
<dbReference type="InterPro" id="IPR036465">
    <property type="entry name" value="vWFA_dom_sf"/>
</dbReference>
<evidence type="ECO:0000313" key="3">
    <source>
        <dbReference type="EMBL" id="VVU94943.1"/>
    </source>
</evidence>
<dbReference type="AlphaFoldDB" id="A0A5E8CHU9"/>
<dbReference type="Pfam" id="PF11443">
    <property type="entry name" value="DUF2828"/>
    <property type="match status" value="1"/>
</dbReference>
<dbReference type="Pfam" id="PF25043">
    <property type="entry name" value="DUF7788"/>
    <property type="match status" value="1"/>
</dbReference>
<feature type="domain" description="DUF2828" evidence="1">
    <location>
        <begin position="106"/>
        <end position="164"/>
    </location>
</feature>
<dbReference type="Gene3D" id="3.40.50.410">
    <property type="entry name" value="von Willebrand factor, type A domain"/>
    <property type="match status" value="1"/>
</dbReference>
<evidence type="ECO:0008006" key="4">
    <source>
        <dbReference type="Google" id="ProtNLM"/>
    </source>
</evidence>
<organism evidence="3">
    <name type="scientific">seawater metagenome</name>
    <dbReference type="NCBI Taxonomy" id="1561972"/>
    <lineage>
        <taxon>unclassified sequences</taxon>
        <taxon>metagenomes</taxon>
        <taxon>ecological metagenomes</taxon>
    </lineage>
</organism>
<dbReference type="EMBL" id="CABVLZ010000002">
    <property type="protein sequence ID" value="VVU94943.1"/>
    <property type="molecule type" value="Genomic_DNA"/>
</dbReference>
<dbReference type="PANTHER" id="PTHR31373:SF27">
    <property type="entry name" value="TROVE DOMAIN-CONTAINING PROTEIN"/>
    <property type="match status" value="1"/>
</dbReference>
<sequence>MAYSTSNSGNTSASSAFVSAFSAAFQTASIEALDEQSKGKTWNGDTNFASLGGDLKAAFIALDQKAVRKVDPATLASLMETVISRIEGEPTPAAKADGWKILFLYLFHLRKIRGVGKGERDLFYQIFIELADKFPSTAILLVPLVWKFGYWKDLTNMLGRATTKGYTPLVEAILAEFVEQIDHDFKLITGKDFKSVQLAELKGIKTHWTGLDTEHRIAAVNAFSESLTLVGKYMPAEKHKADKSFGITKMLVMEMFFKDNSADLTARLASPDGAIKTRAIAQVKYGLMRYRNMKTILNTVLDTPEVKMCDGRWSQLYIEGIASKAMLRYRKAILNEKLKQKLSEGDADTGNRHPHNQDRVDCRAHMLTAMKEQKLKGAVLQISEIGRQIMKAFKQGGYSSSGSQSVTKWDVDTSLLTVTDREVLCIQWMKAREAVEKILADAKAQAIEDGVDPTQLQMFEDVLAVIDVSGSMFSADVAAEAISLGLLCSELTSHNFVLPFSENPTPVDLGKATDVVDKFRMVLNTPWGYSTNADKVNKCVLDIAESASAQHKRSTGETIPVHKFLPGAVCYFTDGQFNGGYGGGMCPDLDNPTMLQRAQKMVSKRAPGGTFWRSIFWNLNGNAPGFPAMAKDCGVQLVSGFSQSLFRQILVGDFKTVVDPITGKVTVQVDPWETFMKAINDPELLPVLEVLSASQEGVLAHYTFAPGADE</sequence>
<dbReference type="InterPro" id="IPR056690">
    <property type="entry name" value="DUF7788"/>
</dbReference>